<dbReference type="InterPro" id="IPR003615">
    <property type="entry name" value="HNH_nuc"/>
</dbReference>
<comment type="caution">
    <text evidence="2">The sequence shown here is derived from an EMBL/GenBank/DDBJ whole genome shotgun (WGS) entry which is preliminary data.</text>
</comment>
<proteinExistence type="predicted"/>
<protein>
    <recommendedName>
        <fullName evidence="1">HNH nuclease domain-containing protein</fullName>
    </recommendedName>
</protein>
<dbReference type="Gene3D" id="3.90.75.10">
    <property type="entry name" value="Homing Intron 3 (I-ppo) Encoded Endonuclease, Chain A"/>
    <property type="match status" value="1"/>
</dbReference>
<name>A0A0F9Q0H6_9ZZZZ</name>
<dbReference type="AlphaFoldDB" id="A0A0F9Q0H6"/>
<gene>
    <name evidence="2" type="ORF">LCGC14_1152810</name>
</gene>
<organism evidence="2">
    <name type="scientific">marine sediment metagenome</name>
    <dbReference type="NCBI Taxonomy" id="412755"/>
    <lineage>
        <taxon>unclassified sequences</taxon>
        <taxon>metagenomes</taxon>
        <taxon>ecological metagenomes</taxon>
    </lineage>
</organism>
<dbReference type="EMBL" id="LAZR01005558">
    <property type="protein sequence ID" value="KKM98942.1"/>
    <property type="molecule type" value="Genomic_DNA"/>
</dbReference>
<accession>A0A0F9Q0H6</accession>
<sequence>MGVTIERRRDAINARRHDTERTLSMQSYVSTPPRQPSLTPCLHARPNKQAKECWACYSANRKQRAENEHWLRFWRNVRPSSGCWLWQGATTGAGYGVFRVGNRLVLAHRLAYEYRAEPIPAGLTLDHLCRTPACVRRSHLEAVSNRVNILRGNGATARHARQTHCVHGHAFDEGNTSYNKNGSRYCKACARIKQRDRRKRLGRERGCVGVDD</sequence>
<dbReference type="InterPro" id="IPR044925">
    <property type="entry name" value="His-Me_finger_sf"/>
</dbReference>
<evidence type="ECO:0000313" key="2">
    <source>
        <dbReference type="EMBL" id="KKM98942.1"/>
    </source>
</evidence>
<reference evidence="2" key="1">
    <citation type="journal article" date="2015" name="Nature">
        <title>Complex archaea that bridge the gap between prokaryotes and eukaryotes.</title>
        <authorList>
            <person name="Spang A."/>
            <person name="Saw J.H."/>
            <person name="Jorgensen S.L."/>
            <person name="Zaremba-Niedzwiedzka K."/>
            <person name="Martijn J."/>
            <person name="Lind A.E."/>
            <person name="van Eijk R."/>
            <person name="Schleper C."/>
            <person name="Guy L."/>
            <person name="Ettema T.J."/>
        </authorList>
    </citation>
    <scope>NUCLEOTIDE SEQUENCE</scope>
</reference>
<dbReference type="Pfam" id="PF13392">
    <property type="entry name" value="HNH_3"/>
    <property type="match status" value="1"/>
</dbReference>
<dbReference type="GO" id="GO:0004519">
    <property type="term" value="F:endonuclease activity"/>
    <property type="evidence" value="ECO:0007669"/>
    <property type="project" value="InterPro"/>
</dbReference>
<dbReference type="SUPFAM" id="SSF54060">
    <property type="entry name" value="His-Me finger endonucleases"/>
    <property type="match status" value="1"/>
</dbReference>
<evidence type="ECO:0000259" key="1">
    <source>
        <dbReference type="Pfam" id="PF13392"/>
    </source>
</evidence>
<feature type="domain" description="HNH nuclease" evidence="1">
    <location>
        <begin position="106"/>
        <end position="148"/>
    </location>
</feature>
<dbReference type="InterPro" id="IPR044930">
    <property type="entry name" value="Homing_endonuclease_His-Me"/>
</dbReference>